<accession>A0AAD3T7C2</accession>
<dbReference type="AlphaFoldDB" id="A0AAD3T7C2"/>
<proteinExistence type="inferred from homology"/>
<dbReference type="InterPro" id="IPR003465">
    <property type="entry name" value="Prot_inh_I20"/>
</dbReference>
<keyword evidence="2" id="KW-0646">Protease inhibitor</keyword>
<dbReference type="InterPro" id="IPR051391">
    <property type="entry name" value="Protease_inhibitor_I20"/>
</dbReference>
<comment type="caution">
    <text evidence="5">The sequence shown here is derived from an EMBL/GenBank/DDBJ whole genome shotgun (WGS) entry which is preliminary data.</text>
</comment>
<dbReference type="Gene3D" id="3.30.60.30">
    <property type="match status" value="1"/>
</dbReference>
<feature type="chain" id="PRO_5042042508" evidence="4">
    <location>
        <begin position="30"/>
        <end position="83"/>
    </location>
</feature>
<dbReference type="SUPFAM" id="SSF100897">
    <property type="entry name" value="Plant proteinase inhibitors"/>
    <property type="match status" value="1"/>
</dbReference>
<evidence type="ECO:0000313" key="6">
    <source>
        <dbReference type="Proteomes" id="UP001279734"/>
    </source>
</evidence>
<evidence type="ECO:0000256" key="4">
    <source>
        <dbReference type="SAM" id="SignalP"/>
    </source>
</evidence>
<feature type="signal peptide" evidence="4">
    <location>
        <begin position="1"/>
        <end position="29"/>
    </location>
</feature>
<dbReference type="GO" id="GO:0004867">
    <property type="term" value="F:serine-type endopeptidase inhibitor activity"/>
    <property type="evidence" value="ECO:0007669"/>
    <property type="project" value="UniProtKB-KW"/>
</dbReference>
<evidence type="ECO:0000256" key="3">
    <source>
        <dbReference type="ARBA" id="ARBA00022900"/>
    </source>
</evidence>
<dbReference type="EMBL" id="BSYO01000027">
    <property type="protein sequence ID" value="GMH24310.1"/>
    <property type="molecule type" value="Genomic_DNA"/>
</dbReference>
<keyword evidence="4" id="KW-0732">Signal</keyword>
<evidence type="ECO:0000256" key="1">
    <source>
        <dbReference type="ARBA" id="ARBA00007766"/>
    </source>
</evidence>
<evidence type="ECO:0000313" key="5">
    <source>
        <dbReference type="EMBL" id="GMH24310.1"/>
    </source>
</evidence>
<dbReference type="PANTHER" id="PTHR33832">
    <property type="entry name" value="SERINE-TYPE ENDOPEPTIDASE INHIBITOR"/>
    <property type="match status" value="1"/>
</dbReference>
<dbReference type="Proteomes" id="UP001279734">
    <property type="component" value="Unassembled WGS sequence"/>
</dbReference>
<gene>
    <name evidence="5" type="ORF">Nepgr_026153</name>
</gene>
<reference evidence="5" key="1">
    <citation type="submission" date="2023-05" db="EMBL/GenBank/DDBJ databases">
        <title>Nepenthes gracilis genome sequencing.</title>
        <authorList>
            <person name="Fukushima K."/>
        </authorList>
    </citation>
    <scope>NUCLEOTIDE SEQUENCE</scope>
    <source>
        <strain evidence="5">SING2019-196</strain>
    </source>
</reference>
<dbReference type="PANTHER" id="PTHR33832:SF15">
    <property type="entry name" value="SERINE-TYPE ENDOPEPTIDASE INHIBITOR"/>
    <property type="match status" value="1"/>
</dbReference>
<sequence>MAATFKLKLMALLLVYSMILLAQTNKTWGARVCPEYCIPDVSYMTCPSSGDEKLPASCNCCLSGATAGCILYSSDGTPISNCE</sequence>
<evidence type="ECO:0000256" key="2">
    <source>
        <dbReference type="ARBA" id="ARBA00022690"/>
    </source>
</evidence>
<name>A0AAD3T7C2_NEPGR</name>
<comment type="similarity">
    <text evidence="1">Belongs to the protease inhibitor I20 (potato type II proteinase inhibitor) family.</text>
</comment>
<dbReference type="Pfam" id="PF02428">
    <property type="entry name" value="Prot_inhib_II"/>
    <property type="match status" value="1"/>
</dbReference>
<protein>
    <submittedName>
        <fullName evidence="5">Uncharacterized protein</fullName>
    </submittedName>
</protein>
<keyword evidence="3" id="KW-0722">Serine protease inhibitor</keyword>
<keyword evidence="6" id="KW-1185">Reference proteome</keyword>
<organism evidence="5 6">
    <name type="scientific">Nepenthes gracilis</name>
    <name type="common">Slender pitcher plant</name>
    <dbReference type="NCBI Taxonomy" id="150966"/>
    <lineage>
        <taxon>Eukaryota</taxon>
        <taxon>Viridiplantae</taxon>
        <taxon>Streptophyta</taxon>
        <taxon>Embryophyta</taxon>
        <taxon>Tracheophyta</taxon>
        <taxon>Spermatophyta</taxon>
        <taxon>Magnoliopsida</taxon>
        <taxon>eudicotyledons</taxon>
        <taxon>Gunneridae</taxon>
        <taxon>Pentapetalae</taxon>
        <taxon>Caryophyllales</taxon>
        <taxon>Nepenthaceae</taxon>
        <taxon>Nepenthes</taxon>
    </lineage>
</organism>